<feature type="domain" description="Nose resistant-to-fluoxetine protein N-terminal" evidence="4">
    <location>
        <begin position="45"/>
        <end position="189"/>
    </location>
</feature>
<evidence type="ECO:0000256" key="1">
    <source>
        <dbReference type="SAM" id="MobiDB-lite"/>
    </source>
</evidence>
<protein>
    <recommendedName>
        <fullName evidence="4">Nose resistant-to-fluoxetine protein N-terminal domain-containing protein</fullName>
    </recommendedName>
</protein>
<gene>
    <name evidence="5" type="ORF">MELIAE_LOCUS3452</name>
</gene>
<keyword evidence="2" id="KW-1133">Transmembrane helix</keyword>
<dbReference type="SMART" id="SM00703">
    <property type="entry name" value="NRF"/>
    <property type="match status" value="1"/>
</dbReference>
<sequence>MLLKMIGFKIFGVLIMELFVISVECGNVDRSIFPQLPVTVQKSEEGLCKKHSDLYLDSLNNLTLWAEEMWDSTAKSATGVLRGSIFQMGHFEQCLTTRAPFETKYCLATVIAKVPKPMKQRDHLSLFYHPENDVFERLYKFDDISQQSRNVLKMGWCIPASCSTEELQEYLNEYFKTQYFPMKEHNVSYEAQFSPEWCQSAEENEYFSGGDIVFTFLTIILVTIVIGVTIYDFHHEEPLKKSLSYRLMITFSARKNFNDLSKSDESNPALTILYGLRAVSILMIITAHRFGTYVSSALLNFDYIETQYRSLLTTILFHGDLFVDTFFILSGILVVYTLLNQFEKKIMNPGFMILIRYVRLTPAYAFVIFYYATLFNHTGNGPLWKIVAGGDSQDCKTNWWTNLLYISNYVNADHMCMTHSWYLPCDFHYFIIGIFICILIKKERKSGLGVLTIFTVASMAIPFILTIVYQRPALLHFYPEFLTGPKVHPDFLLTYCKSHTRATPYFIGMFAGYLYYRLQGKEVHICRLKSIVLLLVSLTLMFMSVFIGGVFYNPYHAYNAAESASYAALHRPAWALGSIGLLYTASYGHGYIINKVLTWSPLVPLAKLVYGAYLVHMQFQLRSAARFRNPRSISYFDVISLALSDIVLAFVFGLLLYLMIEAPSRKIFREIMMPRRATNNLKVSQHNTNSENSNMNNKTSDSRL</sequence>
<evidence type="ECO:0000313" key="6">
    <source>
        <dbReference type="Proteomes" id="UP001154078"/>
    </source>
</evidence>
<feature type="region of interest" description="Disordered" evidence="1">
    <location>
        <begin position="683"/>
        <end position="704"/>
    </location>
</feature>
<feature type="transmembrane region" description="Helical" evidence="2">
    <location>
        <begin position="421"/>
        <end position="440"/>
    </location>
</feature>
<feature type="chain" id="PRO_5040464376" description="Nose resistant-to-fluoxetine protein N-terminal domain-containing protein" evidence="3">
    <location>
        <begin position="26"/>
        <end position="704"/>
    </location>
</feature>
<keyword evidence="6" id="KW-1185">Reference proteome</keyword>
<dbReference type="PANTHER" id="PTHR11161:SF71">
    <property type="entry name" value="NOSE RESISTANT-TO-FLUOXETINE PROTEIN N-TERMINAL DOMAIN-CONTAINING PROTEIN"/>
    <property type="match status" value="1"/>
</dbReference>
<dbReference type="InterPro" id="IPR052728">
    <property type="entry name" value="O2_lipid_transport_reg"/>
</dbReference>
<proteinExistence type="predicted"/>
<feature type="transmembrane region" description="Helical" evidence="2">
    <location>
        <begin position="272"/>
        <end position="291"/>
    </location>
</feature>
<evidence type="ECO:0000313" key="5">
    <source>
        <dbReference type="EMBL" id="CAH0550691.1"/>
    </source>
</evidence>
<feature type="transmembrane region" description="Helical" evidence="2">
    <location>
        <begin position="351"/>
        <end position="372"/>
    </location>
</feature>
<evidence type="ECO:0000256" key="3">
    <source>
        <dbReference type="SAM" id="SignalP"/>
    </source>
</evidence>
<keyword evidence="2" id="KW-0472">Membrane</keyword>
<feature type="transmembrane region" description="Helical" evidence="2">
    <location>
        <begin position="311"/>
        <end position="339"/>
    </location>
</feature>
<evidence type="ECO:0000256" key="2">
    <source>
        <dbReference type="SAM" id="Phobius"/>
    </source>
</evidence>
<dbReference type="Pfam" id="PF20146">
    <property type="entry name" value="NRF"/>
    <property type="match status" value="1"/>
</dbReference>
<feature type="transmembrane region" description="Helical" evidence="2">
    <location>
        <begin position="596"/>
        <end position="615"/>
    </location>
</feature>
<feature type="transmembrane region" description="Helical" evidence="2">
    <location>
        <begin position="502"/>
        <end position="518"/>
    </location>
</feature>
<evidence type="ECO:0000259" key="4">
    <source>
        <dbReference type="SMART" id="SM00703"/>
    </source>
</evidence>
<organism evidence="5 6">
    <name type="scientific">Brassicogethes aeneus</name>
    <name type="common">Rape pollen beetle</name>
    <name type="synonym">Meligethes aeneus</name>
    <dbReference type="NCBI Taxonomy" id="1431903"/>
    <lineage>
        <taxon>Eukaryota</taxon>
        <taxon>Metazoa</taxon>
        <taxon>Ecdysozoa</taxon>
        <taxon>Arthropoda</taxon>
        <taxon>Hexapoda</taxon>
        <taxon>Insecta</taxon>
        <taxon>Pterygota</taxon>
        <taxon>Neoptera</taxon>
        <taxon>Endopterygota</taxon>
        <taxon>Coleoptera</taxon>
        <taxon>Polyphaga</taxon>
        <taxon>Cucujiformia</taxon>
        <taxon>Nitidulidae</taxon>
        <taxon>Meligethinae</taxon>
        <taxon>Brassicogethes</taxon>
    </lineage>
</organism>
<dbReference type="GO" id="GO:0016747">
    <property type="term" value="F:acyltransferase activity, transferring groups other than amino-acyl groups"/>
    <property type="evidence" value="ECO:0007669"/>
    <property type="project" value="InterPro"/>
</dbReference>
<feature type="transmembrane region" description="Helical" evidence="2">
    <location>
        <begin position="212"/>
        <end position="233"/>
    </location>
</feature>
<dbReference type="PANTHER" id="PTHR11161">
    <property type="entry name" value="O-ACYLTRANSFERASE"/>
    <property type="match status" value="1"/>
</dbReference>
<dbReference type="OrthoDB" id="6585993at2759"/>
<dbReference type="Pfam" id="PF01757">
    <property type="entry name" value="Acyl_transf_3"/>
    <property type="match status" value="1"/>
</dbReference>
<feature type="signal peptide" evidence="3">
    <location>
        <begin position="1"/>
        <end position="25"/>
    </location>
</feature>
<feature type="transmembrane region" description="Helical" evidence="2">
    <location>
        <begin position="447"/>
        <end position="469"/>
    </location>
</feature>
<feature type="transmembrane region" description="Helical" evidence="2">
    <location>
        <begin position="635"/>
        <end position="660"/>
    </location>
</feature>
<dbReference type="Proteomes" id="UP001154078">
    <property type="component" value="Chromosome 2"/>
</dbReference>
<feature type="compositionally biased region" description="Low complexity" evidence="1">
    <location>
        <begin position="687"/>
        <end position="704"/>
    </location>
</feature>
<dbReference type="AlphaFoldDB" id="A0A9P0AX01"/>
<feature type="transmembrane region" description="Helical" evidence="2">
    <location>
        <begin position="564"/>
        <end position="584"/>
    </location>
</feature>
<reference evidence="5" key="1">
    <citation type="submission" date="2021-12" db="EMBL/GenBank/DDBJ databases">
        <authorList>
            <person name="King R."/>
        </authorList>
    </citation>
    <scope>NUCLEOTIDE SEQUENCE</scope>
</reference>
<keyword evidence="3" id="KW-0732">Signal</keyword>
<keyword evidence="2" id="KW-0812">Transmembrane</keyword>
<feature type="transmembrane region" description="Helical" evidence="2">
    <location>
        <begin position="530"/>
        <end position="552"/>
    </location>
</feature>
<dbReference type="EMBL" id="OV121133">
    <property type="protein sequence ID" value="CAH0550691.1"/>
    <property type="molecule type" value="Genomic_DNA"/>
</dbReference>
<dbReference type="InterPro" id="IPR006621">
    <property type="entry name" value="Nose-resist-to-fluoxetine_N"/>
</dbReference>
<accession>A0A9P0AX01</accession>
<dbReference type="InterPro" id="IPR002656">
    <property type="entry name" value="Acyl_transf_3_dom"/>
</dbReference>
<name>A0A9P0AX01_BRAAE</name>